<proteinExistence type="predicted"/>
<sequence>MELRYENEGFIYLRLGLHRIIDCASAFRLRCCLRNVPCVLRWSFVGLAKWSIRCRRYASKRIPQGE</sequence>
<accession>A0AAE8AZC8</accession>
<gene>
    <name evidence="1" type="ORF">bas12_0076</name>
</gene>
<keyword evidence="2" id="KW-1185">Reference proteome</keyword>
<reference evidence="2" key="1">
    <citation type="journal article" date="2021" name="PLoS Biol.">
        <title>Systematic exploration of Escherichia coli phage-host interactions with the BASEL phage collection.</title>
        <authorList>
            <person name="Maffei E."/>
            <person name="Shaidullina A."/>
            <person name="Burkolter M."/>
            <person name="Heyer Y."/>
            <person name="Estermann F."/>
            <person name="Druelle V."/>
            <person name="Sauer P."/>
            <person name="Willi L."/>
            <person name="Michaelis S."/>
            <person name="Hilbi H."/>
            <person name="Thaler D.S."/>
            <person name="Harms A."/>
        </authorList>
    </citation>
    <scope>NUCLEOTIDE SEQUENCE [LARGE SCALE GENOMIC DNA]</scope>
    <source>
        <strain evidence="2">Bas12</strain>
    </source>
</reference>
<organism evidence="1 2">
    <name type="scientific">Escherichia phage BrunoManser</name>
    <dbReference type="NCBI Taxonomy" id="2851976"/>
    <lineage>
        <taxon>Viruses</taxon>
        <taxon>Duplodnaviria</taxon>
        <taxon>Heunggongvirae</taxon>
        <taxon>Uroviricota</taxon>
        <taxon>Caudoviricetes</taxon>
        <taxon>Drexlerviridae</taxon>
        <taxon>Tunavirinae</taxon>
        <taxon>Sertoctavirus</taxon>
        <taxon>Sertoctavirus brunomanser</taxon>
    </lineage>
</organism>
<protein>
    <submittedName>
        <fullName evidence="1">Uncharacterized protein</fullName>
    </submittedName>
</protein>
<evidence type="ECO:0000313" key="2">
    <source>
        <dbReference type="Proteomes" id="UP000828605"/>
    </source>
</evidence>
<dbReference type="Proteomes" id="UP000828605">
    <property type="component" value="Segment"/>
</dbReference>
<name>A0AAE8AZC8_9CAUD</name>
<dbReference type="EMBL" id="MZ501053">
    <property type="protein sequence ID" value="QXV76558.1"/>
    <property type="molecule type" value="Genomic_DNA"/>
</dbReference>
<evidence type="ECO:0000313" key="1">
    <source>
        <dbReference type="EMBL" id="QXV76558.1"/>
    </source>
</evidence>